<dbReference type="Proteomes" id="UP000218387">
    <property type="component" value="Chromosome"/>
</dbReference>
<dbReference type="AlphaFoldDB" id="A0A4P9CA87"/>
<dbReference type="Pfam" id="PF00440">
    <property type="entry name" value="TetR_N"/>
    <property type="match status" value="1"/>
</dbReference>
<reference evidence="4 5" key="1">
    <citation type="submission" date="2018-05" db="EMBL/GenBank/DDBJ databases">
        <title>Genome comparison of Eubacterium sp.</title>
        <authorList>
            <person name="Feng Y."/>
            <person name="Sanchez-Andrea I."/>
            <person name="Stams A.J.M."/>
            <person name="De Vos W.M."/>
        </authorList>
    </citation>
    <scope>NUCLEOTIDE SEQUENCE [LARGE SCALE GENOMIC DNA]</scope>
    <source>
        <strain evidence="4 5">YI</strain>
    </source>
</reference>
<dbReference type="PANTHER" id="PTHR43479">
    <property type="entry name" value="ACREF/ENVCD OPERON REPRESSOR-RELATED"/>
    <property type="match status" value="1"/>
</dbReference>
<evidence type="ECO:0000259" key="3">
    <source>
        <dbReference type="PROSITE" id="PS50977"/>
    </source>
</evidence>
<dbReference type="Gene3D" id="1.10.357.10">
    <property type="entry name" value="Tetracycline Repressor, domain 2"/>
    <property type="match status" value="1"/>
</dbReference>
<accession>A0A4P9CA87</accession>
<sequence length="215" mass="25694">MYEKGVQTRNMIYQTAKQLFYDKGYEKTKIKEIADTAEVPIGLFTYYFKTKDKIVQHIYSEFFTQISLRITEAMKDGLDNSILRHAILSWIYYEIILSDENNRRFYYENLKKTSNYRIMNKTATQTYRRYVEDFNVVISDHDFQNLLYLDFGARREYFLNFFEKPLADTTDDVIFLINGILPRLLGIDQNTITTMLYKGINTAKTIYHDDIRFLV</sequence>
<keyword evidence="1 2" id="KW-0238">DNA-binding</keyword>
<dbReference type="KEGG" id="emt:CPZ25_014615"/>
<dbReference type="EMBL" id="CP029487">
    <property type="protein sequence ID" value="QCT72508.1"/>
    <property type="molecule type" value="Genomic_DNA"/>
</dbReference>
<dbReference type="InterPro" id="IPR001647">
    <property type="entry name" value="HTH_TetR"/>
</dbReference>
<name>A0A4P9CA87_EUBML</name>
<protein>
    <submittedName>
        <fullName evidence="4">TetR/AcrR family transcriptional regulator</fullName>
    </submittedName>
</protein>
<dbReference type="InterPro" id="IPR050624">
    <property type="entry name" value="HTH-type_Tx_Regulator"/>
</dbReference>
<gene>
    <name evidence="4" type="ORF">CPZ25_014615</name>
</gene>
<evidence type="ECO:0000313" key="4">
    <source>
        <dbReference type="EMBL" id="QCT72508.1"/>
    </source>
</evidence>
<dbReference type="RefSeq" id="WP_058696060.1">
    <property type="nucleotide sequence ID" value="NZ_CABJDW020000011.1"/>
</dbReference>
<evidence type="ECO:0000256" key="2">
    <source>
        <dbReference type="PROSITE-ProRule" id="PRU00335"/>
    </source>
</evidence>
<organism evidence="4 5">
    <name type="scientific">Eubacterium maltosivorans</name>
    <dbReference type="NCBI Taxonomy" id="2041044"/>
    <lineage>
        <taxon>Bacteria</taxon>
        <taxon>Bacillati</taxon>
        <taxon>Bacillota</taxon>
        <taxon>Clostridia</taxon>
        <taxon>Eubacteriales</taxon>
        <taxon>Eubacteriaceae</taxon>
        <taxon>Eubacterium</taxon>
    </lineage>
</organism>
<dbReference type="GO" id="GO:0003677">
    <property type="term" value="F:DNA binding"/>
    <property type="evidence" value="ECO:0007669"/>
    <property type="project" value="UniProtKB-UniRule"/>
</dbReference>
<evidence type="ECO:0000256" key="1">
    <source>
        <dbReference type="ARBA" id="ARBA00023125"/>
    </source>
</evidence>
<proteinExistence type="predicted"/>
<keyword evidence="5" id="KW-1185">Reference proteome</keyword>
<dbReference type="SUPFAM" id="SSF46689">
    <property type="entry name" value="Homeodomain-like"/>
    <property type="match status" value="1"/>
</dbReference>
<feature type="DNA-binding region" description="H-T-H motif" evidence="2">
    <location>
        <begin position="29"/>
        <end position="48"/>
    </location>
</feature>
<evidence type="ECO:0000313" key="5">
    <source>
        <dbReference type="Proteomes" id="UP000218387"/>
    </source>
</evidence>
<dbReference type="PANTHER" id="PTHR43479:SF11">
    <property type="entry name" value="ACREF_ENVCD OPERON REPRESSOR-RELATED"/>
    <property type="match status" value="1"/>
</dbReference>
<dbReference type="PROSITE" id="PS50977">
    <property type="entry name" value="HTH_TETR_2"/>
    <property type="match status" value="1"/>
</dbReference>
<feature type="domain" description="HTH tetR-type" evidence="3">
    <location>
        <begin position="6"/>
        <end position="66"/>
    </location>
</feature>
<dbReference type="InterPro" id="IPR009057">
    <property type="entry name" value="Homeodomain-like_sf"/>
</dbReference>